<keyword evidence="2" id="KW-1185">Reference proteome</keyword>
<dbReference type="VEuPathDB" id="VectorBase:LOC119165799"/>
<reference evidence="1" key="2">
    <citation type="submission" date="2021-09" db="EMBL/GenBank/DDBJ databases">
        <authorList>
            <person name="Jia N."/>
            <person name="Wang J."/>
            <person name="Shi W."/>
            <person name="Du L."/>
            <person name="Sun Y."/>
            <person name="Zhan W."/>
            <person name="Jiang J."/>
            <person name="Wang Q."/>
            <person name="Zhang B."/>
            <person name="Ji P."/>
            <person name="Sakyi L.B."/>
            <person name="Cui X."/>
            <person name="Yuan T."/>
            <person name="Jiang B."/>
            <person name="Yang W."/>
            <person name="Lam T.T.-Y."/>
            <person name="Chang Q."/>
            <person name="Ding S."/>
            <person name="Wang X."/>
            <person name="Zhu J."/>
            <person name="Ruan X."/>
            <person name="Zhao L."/>
            <person name="Wei J."/>
            <person name="Que T."/>
            <person name="Du C."/>
            <person name="Cheng J."/>
            <person name="Dai P."/>
            <person name="Han X."/>
            <person name="Huang E."/>
            <person name="Gao Y."/>
            <person name="Liu J."/>
            <person name="Shao H."/>
            <person name="Ye R."/>
            <person name="Li L."/>
            <person name="Wei W."/>
            <person name="Wang X."/>
            <person name="Wang C."/>
            <person name="Huo Q."/>
            <person name="Li W."/>
            <person name="Guo W."/>
            <person name="Chen H."/>
            <person name="Chen S."/>
            <person name="Zhou L."/>
            <person name="Zhou L."/>
            <person name="Ni X."/>
            <person name="Tian J."/>
            <person name="Zhou Y."/>
            <person name="Sheng Y."/>
            <person name="Liu T."/>
            <person name="Pan Y."/>
            <person name="Xia L."/>
            <person name="Li J."/>
            <person name="Zhao F."/>
            <person name="Cao W."/>
        </authorList>
    </citation>
    <scope>NUCLEOTIDE SEQUENCE</scope>
    <source>
        <strain evidence="1">Rmic-2018</strain>
        <tissue evidence="1">Larvae</tissue>
    </source>
</reference>
<gene>
    <name evidence="1" type="ORF">HPB51_010221</name>
</gene>
<evidence type="ECO:0000313" key="1">
    <source>
        <dbReference type="EMBL" id="KAH8040441.1"/>
    </source>
</evidence>
<accession>A0A9J6F1L5</accession>
<dbReference type="Proteomes" id="UP000821866">
    <property type="component" value="Chromosome 1"/>
</dbReference>
<dbReference type="AlphaFoldDB" id="A0A9J6F1L5"/>
<dbReference type="EMBL" id="JABSTU010000001">
    <property type="protein sequence ID" value="KAH8040441.1"/>
    <property type="molecule type" value="Genomic_DNA"/>
</dbReference>
<evidence type="ECO:0000313" key="2">
    <source>
        <dbReference type="Proteomes" id="UP000821866"/>
    </source>
</evidence>
<reference evidence="1" key="1">
    <citation type="journal article" date="2020" name="Cell">
        <title>Large-Scale Comparative Analyses of Tick Genomes Elucidate Their Genetic Diversity and Vector Capacities.</title>
        <authorList>
            <consortium name="Tick Genome and Microbiome Consortium (TIGMIC)"/>
            <person name="Jia N."/>
            <person name="Wang J."/>
            <person name="Shi W."/>
            <person name="Du L."/>
            <person name="Sun Y."/>
            <person name="Zhan W."/>
            <person name="Jiang J.F."/>
            <person name="Wang Q."/>
            <person name="Zhang B."/>
            <person name="Ji P."/>
            <person name="Bell-Sakyi L."/>
            <person name="Cui X.M."/>
            <person name="Yuan T.T."/>
            <person name="Jiang B.G."/>
            <person name="Yang W.F."/>
            <person name="Lam T.T."/>
            <person name="Chang Q.C."/>
            <person name="Ding S.J."/>
            <person name="Wang X.J."/>
            <person name="Zhu J.G."/>
            <person name="Ruan X.D."/>
            <person name="Zhao L."/>
            <person name="Wei J.T."/>
            <person name="Ye R.Z."/>
            <person name="Que T.C."/>
            <person name="Du C.H."/>
            <person name="Zhou Y.H."/>
            <person name="Cheng J.X."/>
            <person name="Dai P.F."/>
            <person name="Guo W.B."/>
            <person name="Han X.H."/>
            <person name="Huang E.J."/>
            <person name="Li L.F."/>
            <person name="Wei W."/>
            <person name="Gao Y.C."/>
            <person name="Liu J.Z."/>
            <person name="Shao H.Z."/>
            <person name="Wang X."/>
            <person name="Wang C.C."/>
            <person name="Yang T.C."/>
            <person name="Huo Q.B."/>
            <person name="Li W."/>
            <person name="Chen H.Y."/>
            <person name="Chen S.E."/>
            <person name="Zhou L.G."/>
            <person name="Ni X.B."/>
            <person name="Tian J.H."/>
            <person name="Sheng Y."/>
            <person name="Liu T."/>
            <person name="Pan Y.S."/>
            <person name="Xia L.Y."/>
            <person name="Li J."/>
            <person name="Zhao F."/>
            <person name="Cao W.C."/>
        </authorList>
    </citation>
    <scope>NUCLEOTIDE SEQUENCE</scope>
    <source>
        <strain evidence="1">Rmic-2018</strain>
    </source>
</reference>
<sequence length="315" mass="35537">MLMSRSDSSVRSTIVSRLKHTLNSAWQSENVRLQDTLLTAVGCVGRDARDEDSQAFALLCLLQHILCRTAGVADIAREQFLFDGMIKASQERGFSMNTFLSNLIGIFGSTDVRNFLISMLRFLLPPLVLQAEPMCSRLLKAFAKEIKSARRDLLMTNFKHIFPYLVCHASGNQLATALSFVEAETGLRIGNVLRFDFQRILNELLFHLGSHYEQVHDGLLVLAREDGFRPIRSTKDLAEFLQPRLLGFLTFFDLQLVNKNIPDDKKKEIGLIQRAKQMARASGALDQGPQPSATYRRFLCLYIKFVVIIIRAAAV</sequence>
<name>A0A9J6F1L5_RHIMP</name>
<protein>
    <submittedName>
        <fullName evidence="1">Uncharacterized protein</fullName>
    </submittedName>
</protein>
<proteinExistence type="predicted"/>
<organism evidence="1 2">
    <name type="scientific">Rhipicephalus microplus</name>
    <name type="common">Cattle tick</name>
    <name type="synonym">Boophilus microplus</name>
    <dbReference type="NCBI Taxonomy" id="6941"/>
    <lineage>
        <taxon>Eukaryota</taxon>
        <taxon>Metazoa</taxon>
        <taxon>Ecdysozoa</taxon>
        <taxon>Arthropoda</taxon>
        <taxon>Chelicerata</taxon>
        <taxon>Arachnida</taxon>
        <taxon>Acari</taxon>
        <taxon>Parasitiformes</taxon>
        <taxon>Ixodida</taxon>
        <taxon>Ixodoidea</taxon>
        <taxon>Ixodidae</taxon>
        <taxon>Rhipicephalinae</taxon>
        <taxon>Rhipicephalus</taxon>
        <taxon>Boophilus</taxon>
    </lineage>
</organism>
<comment type="caution">
    <text evidence="1">The sequence shown here is derived from an EMBL/GenBank/DDBJ whole genome shotgun (WGS) entry which is preliminary data.</text>
</comment>